<feature type="region of interest" description="Disordered" evidence="1">
    <location>
        <begin position="1"/>
        <end position="83"/>
    </location>
</feature>
<dbReference type="EMBL" id="JAXOJX010000023">
    <property type="protein sequence ID" value="MDZ5457858.1"/>
    <property type="molecule type" value="Genomic_DNA"/>
</dbReference>
<proteinExistence type="predicted"/>
<organism evidence="2 3">
    <name type="scientific">Azohydromonas lata</name>
    <dbReference type="NCBI Taxonomy" id="45677"/>
    <lineage>
        <taxon>Bacteria</taxon>
        <taxon>Pseudomonadati</taxon>
        <taxon>Pseudomonadota</taxon>
        <taxon>Betaproteobacteria</taxon>
        <taxon>Burkholderiales</taxon>
        <taxon>Sphaerotilaceae</taxon>
        <taxon>Azohydromonas</taxon>
    </lineage>
</organism>
<gene>
    <name evidence="2" type="ORF">SM757_14870</name>
</gene>
<evidence type="ECO:0000313" key="3">
    <source>
        <dbReference type="Proteomes" id="UP001293718"/>
    </source>
</evidence>
<evidence type="ECO:0000256" key="1">
    <source>
        <dbReference type="SAM" id="MobiDB-lite"/>
    </source>
</evidence>
<dbReference type="RefSeq" id="WP_066335686.1">
    <property type="nucleotide sequence ID" value="NZ_JAXOJX010000023.1"/>
</dbReference>
<evidence type="ECO:0000313" key="2">
    <source>
        <dbReference type="EMBL" id="MDZ5457858.1"/>
    </source>
</evidence>
<sequence>MAKPNYAFEKRQRDLAKKKKKEEKMVERKARKAAGGLGEGGAEGESLAPEGDVTDPGDGTAGASEIQRDDPTGAAPAAGSDAR</sequence>
<accession>A0ABU5IFF3</accession>
<reference evidence="2 3" key="1">
    <citation type="submission" date="2023-11" db="EMBL/GenBank/DDBJ databases">
        <title>Draft genome of Azohydromonas lata strain H1 (DSM1123), a polyhydroxyalkanoate producer.</title>
        <authorList>
            <person name="Traversa D."/>
            <person name="D'Addabbo P."/>
            <person name="Pazzani C."/>
            <person name="Manzari C."/>
            <person name="Chiara M."/>
            <person name="Scrascia M."/>
        </authorList>
    </citation>
    <scope>NUCLEOTIDE SEQUENCE [LARGE SCALE GENOMIC DNA]</scope>
    <source>
        <strain evidence="2 3">H1</strain>
    </source>
</reference>
<comment type="caution">
    <text evidence="2">The sequence shown here is derived from an EMBL/GenBank/DDBJ whole genome shotgun (WGS) entry which is preliminary data.</text>
</comment>
<dbReference type="Proteomes" id="UP001293718">
    <property type="component" value="Unassembled WGS sequence"/>
</dbReference>
<protein>
    <submittedName>
        <fullName evidence="2">Uncharacterized protein</fullName>
    </submittedName>
</protein>
<keyword evidence="3" id="KW-1185">Reference proteome</keyword>
<name>A0ABU5IFF3_9BURK</name>